<name>A0A2H0VC18_9BACT</name>
<feature type="transmembrane region" description="Helical" evidence="11">
    <location>
        <begin position="253"/>
        <end position="277"/>
    </location>
</feature>
<evidence type="ECO:0000256" key="1">
    <source>
        <dbReference type="ARBA" id="ARBA00001947"/>
    </source>
</evidence>
<dbReference type="InterPro" id="IPR041489">
    <property type="entry name" value="PDZ_6"/>
</dbReference>
<evidence type="ECO:0000256" key="7">
    <source>
        <dbReference type="ARBA" id="ARBA00022833"/>
    </source>
</evidence>
<dbReference type="SMART" id="SM00228">
    <property type="entry name" value="PDZ"/>
    <property type="match status" value="1"/>
</dbReference>
<proteinExistence type="inferred from homology"/>
<organism evidence="13 14">
    <name type="scientific">Candidatus Doudnabacteria bacterium CG10_big_fil_rev_8_21_14_0_10_42_18</name>
    <dbReference type="NCBI Taxonomy" id="1974552"/>
    <lineage>
        <taxon>Bacteria</taxon>
        <taxon>Candidatus Doudnaibacteriota</taxon>
    </lineage>
</organism>
<comment type="similarity">
    <text evidence="3 11">Belongs to the peptidase M50B family.</text>
</comment>
<dbReference type="EC" id="3.4.24.-" evidence="11"/>
<dbReference type="PANTHER" id="PTHR42837:SF2">
    <property type="entry name" value="MEMBRANE METALLOPROTEASE ARASP2, CHLOROPLASTIC-RELATED"/>
    <property type="match status" value="1"/>
</dbReference>
<dbReference type="Pfam" id="PF17820">
    <property type="entry name" value="PDZ_6"/>
    <property type="match status" value="1"/>
</dbReference>
<dbReference type="GO" id="GO:0016020">
    <property type="term" value="C:membrane"/>
    <property type="evidence" value="ECO:0007669"/>
    <property type="project" value="UniProtKB-SubCell"/>
</dbReference>
<evidence type="ECO:0000313" key="13">
    <source>
        <dbReference type="EMBL" id="PIR96633.1"/>
    </source>
</evidence>
<dbReference type="GO" id="GO:0004222">
    <property type="term" value="F:metalloendopeptidase activity"/>
    <property type="evidence" value="ECO:0007669"/>
    <property type="project" value="InterPro"/>
</dbReference>
<dbReference type="CDD" id="cd06163">
    <property type="entry name" value="S2P-M50_PDZ_RseP-like"/>
    <property type="match status" value="1"/>
</dbReference>
<dbReference type="InterPro" id="IPR004387">
    <property type="entry name" value="Pept_M50_Zn"/>
</dbReference>
<evidence type="ECO:0000256" key="4">
    <source>
        <dbReference type="ARBA" id="ARBA00022670"/>
    </source>
</evidence>
<feature type="transmembrane region" description="Helical" evidence="11">
    <location>
        <begin position="348"/>
        <end position="366"/>
    </location>
</feature>
<evidence type="ECO:0000256" key="3">
    <source>
        <dbReference type="ARBA" id="ARBA00007931"/>
    </source>
</evidence>
<dbReference type="InterPro" id="IPR036034">
    <property type="entry name" value="PDZ_sf"/>
</dbReference>
<evidence type="ECO:0000256" key="9">
    <source>
        <dbReference type="ARBA" id="ARBA00023049"/>
    </source>
</evidence>
<evidence type="ECO:0000259" key="12">
    <source>
        <dbReference type="PROSITE" id="PS50106"/>
    </source>
</evidence>
<sequence length="372" mass="41030">MFLTVIIFVVILGLLVFVHEFGHFWVAKKSGMMVKEFGFGFPPRMAGIQKIGRKFKFVWGHKEPDDPNQTVYSINWIPLGGFVKILGENNENEENPRSFINKGFWPRFFTLVAGVVMNVILAWVLISIGFGLGLPSAFGTSDNLSKGATLKEPQVIITEVLDESPAQKAGLMGNDVILSVDGLSFTNVSDASTYIRENRGKVFDFKVKRINEELGFDVASLSNPSEDEGPTGIVLANAGLLSFPWYRAIWEGAVATINALRAIVVGLYGIITTGLGFEALGGPVKIAQIARQVTDLGFIYILQFAAFLSLNLAILNILPFPALDGGRLVFLIIEKIRGKRNNQKVEQWVNTLGFVFLLLLMVLVTIKDIRAF</sequence>
<keyword evidence="8 11" id="KW-1133">Transmembrane helix</keyword>
<dbReference type="InterPro" id="IPR008915">
    <property type="entry name" value="Peptidase_M50"/>
</dbReference>
<keyword evidence="9 11" id="KW-0482">Metalloprotease</keyword>
<feature type="transmembrane region" description="Helical" evidence="11">
    <location>
        <begin position="6"/>
        <end position="26"/>
    </location>
</feature>
<evidence type="ECO:0000256" key="8">
    <source>
        <dbReference type="ARBA" id="ARBA00022989"/>
    </source>
</evidence>
<feature type="transmembrane region" description="Helical" evidence="11">
    <location>
        <begin position="298"/>
        <end position="318"/>
    </location>
</feature>
<dbReference type="NCBIfam" id="TIGR00054">
    <property type="entry name" value="RIP metalloprotease RseP"/>
    <property type="match status" value="1"/>
</dbReference>
<feature type="domain" description="PDZ" evidence="12">
    <location>
        <begin position="147"/>
        <end position="202"/>
    </location>
</feature>
<dbReference type="EMBL" id="PFAK01000001">
    <property type="protein sequence ID" value="PIR96633.1"/>
    <property type="molecule type" value="Genomic_DNA"/>
</dbReference>
<evidence type="ECO:0000256" key="10">
    <source>
        <dbReference type="ARBA" id="ARBA00023136"/>
    </source>
</evidence>
<keyword evidence="11" id="KW-0479">Metal-binding</keyword>
<dbReference type="GO" id="GO:0006508">
    <property type="term" value="P:proteolysis"/>
    <property type="evidence" value="ECO:0007669"/>
    <property type="project" value="UniProtKB-KW"/>
</dbReference>
<comment type="caution">
    <text evidence="13">The sequence shown here is derived from an EMBL/GenBank/DDBJ whole genome shotgun (WGS) entry which is preliminary data.</text>
</comment>
<keyword evidence="5 11" id="KW-0812">Transmembrane</keyword>
<dbReference type="Pfam" id="PF02163">
    <property type="entry name" value="Peptidase_M50"/>
    <property type="match status" value="2"/>
</dbReference>
<comment type="subcellular location">
    <subcellularLocation>
        <location evidence="2">Membrane</location>
        <topology evidence="2">Multi-pass membrane protein</topology>
    </subcellularLocation>
</comment>
<dbReference type="AlphaFoldDB" id="A0A2H0VC18"/>
<evidence type="ECO:0000256" key="5">
    <source>
        <dbReference type="ARBA" id="ARBA00022692"/>
    </source>
</evidence>
<feature type="transmembrane region" description="Helical" evidence="11">
    <location>
        <begin position="108"/>
        <end position="134"/>
    </location>
</feature>
<evidence type="ECO:0000256" key="6">
    <source>
        <dbReference type="ARBA" id="ARBA00022801"/>
    </source>
</evidence>
<keyword evidence="10 11" id="KW-0472">Membrane</keyword>
<dbReference type="InterPro" id="IPR001478">
    <property type="entry name" value="PDZ"/>
</dbReference>
<dbReference type="Proteomes" id="UP000230922">
    <property type="component" value="Unassembled WGS sequence"/>
</dbReference>
<accession>A0A2H0VC18</accession>
<gene>
    <name evidence="13" type="primary">rseP</name>
    <name evidence="13" type="ORF">COT92_00050</name>
</gene>
<dbReference type="PROSITE" id="PS50106">
    <property type="entry name" value="PDZ"/>
    <property type="match status" value="1"/>
</dbReference>
<keyword evidence="4 13" id="KW-0645">Protease</keyword>
<dbReference type="SUPFAM" id="SSF50156">
    <property type="entry name" value="PDZ domain-like"/>
    <property type="match status" value="1"/>
</dbReference>
<comment type="cofactor">
    <cofactor evidence="1 11">
        <name>Zn(2+)</name>
        <dbReference type="ChEBI" id="CHEBI:29105"/>
    </cofactor>
</comment>
<dbReference type="Gene3D" id="2.30.42.10">
    <property type="match status" value="1"/>
</dbReference>
<reference evidence="14" key="1">
    <citation type="submission" date="2017-09" db="EMBL/GenBank/DDBJ databases">
        <title>Depth-based differentiation of microbial function through sediment-hosted aquifers and enrichment of novel symbionts in the deep terrestrial subsurface.</title>
        <authorList>
            <person name="Probst A.J."/>
            <person name="Ladd B."/>
            <person name="Jarett J.K."/>
            <person name="Geller-Mcgrath D.E."/>
            <person name="Sieber C.M.K."/>
            <person name="Emerson J.B."/>
            <person name="Anantharaman K."/>
            <person name="Thomas B.C."/>
            <person name="Malmstrom R."/>
            <person name="Stieglmeier M."/>
            <person name="Klingl A."/>
            <person name="Woyke T."/>
            <person name="Ryan C.M."/>
            <person name="Banfield J.F."/>
        </authorList>
    </citation>
    <scope>NUCLEOTIDE SEQUENCE [LARGE SCALE GENOMIC DNA]</scope>
</reference>
<keyword evidence="7 11" id="KW-0862">Zinc</keyword>
<evidence type="ECO:0000256" key="2">
    <source>
        <dbReference type="ARBA" id="ARBA00004141"/>
    </source>
</evidence>
<keyword evidence="6 11" id="KW-0378">Hydrolase</keyword>
<protein>
    <recommendedName>
        <fullName evidence="11">Zinc metalloprotease</fullName>
        <ecNumber evidence="11">3.4.24.-</ecNumber>
    </recommendedName>
</protein>
<evidence type="ECO:0000313" key="14">
    <source>
        <dbReference type="Proteomes" id="UP000230922"/>
    </source>
</evidence>
<evidence type="ECO:0000256" key="11">
    <source>
        <dbReference type="RuleBase" id="RU362031"/>
    </source>
</evidence>
<dbReference type="GO" id="GO:0046872">
    <property type="term" value="F:metal ion binding"/>
    <property type="evidence" value="ECO:0007669"/>
    <property type="project" value="UniProtKB-KW"/>
</dbReference>
<dbReference type="PANTHER" id="PTHR42837">
    <property type="entry name" value="REGULATOR OF SIGMA-E PROTEASE RSEP"/>
    <property type="match status" value="1"/>
</dbReference>